<accession>A0A7C2K1G0</accession>
<comment type="caution">
    <text evidence="2">The sequence shown here is derived from an EMBL/GenBank/DDBJ whole genome shotgun (WGS) entry which is preliminary data.</text>
</comment>
<evidence type="ECO:0000256" key="1">
    <source>
        <dbReference type="SAM" id="MobiDB-lite"/>
    </source>
</evidence>
<proteinExistence type="predicted"/>
<dbReference type="AlphaFoldDB" id="A0A7C2K1G0"/>
<reference evidence="2" key="1">
    <citation type="journal article" date="2020" name="mSystems">
        <title>Genome- and Community-Level Interaction Insights into Carbon Utilization and Element Cycling Functions of Hydrothermarchaeota in Hydrothermal Sediment.</title>
        <authorList>
            <person name="Zhou Z."/>
            <person name="Liu Y."/>
            <person name="Xu W."/>
            <person name="Pan J."/>
            <person name="Luo Z.H."/>
            <person name="Li M."/>
        </authorList>
    </citation>
    <scope>NUCLEOTIDE SEQUENCE [LARGE SCALE GENOMIC DNA]</scope>
    <source>
        <strain evidence="2">SpSt-339</strain>
    </source>
</reference>
<gene>
    <name evidence="2" type="ORF">ENQ76_13540</name>
</gene>
<evidence type="ECO:0000313" key="2">
    <source>
        <dbReference type="EMBL" id="HEN16479.1"/>
    </source>
</evidence>
<organism evidence="2">
    <name type="scientific">Schlesneria paludicola</name>
    <dbReference type="NCBI Taxonomy" id="360056"/>
    <lineage>
        <taxon>Bacteria</taxon>
        <taxon>Pseudomonadati</taxon>
        <taxon>Planctomycetota</taxon>
        <taxon>Planctomycetia</taxon>
        <taxon>Planctomycetales</taxon>
        <taxon>Planctomycetaceae</taxon>
        <taxon>Schlesneria</taxon>
    </lineage>
</organism>
<evidence type="ECO:0008006" key="3">
    <source>
        <dbReference type="Google" id="ProtNLM"/>
    </source>
</evidence>
<dbReference type="SUPFAM" id="SSF49785">
    <property type="entry name" value="Galactose-binding domain-like"/>
    <property type="match status" value="1"/>
</dbReference>
<feature type="region of interest" description="Disordered" evidence="1">
    <location>
        <begin position="1"/>
        <end position="24"/>
    </location>
</feature>
<name>A0A7C2K1G0_9PLAN</name>
<sequence>MHRIRLHGPWDVIGPGESTSQSRKMPQEWRTLFGSAAGQARFGRWFHCPTNLDPDERVWLVFAGIGGAGKITLNGEQLKEISGNTPAVAADLTNHLQPRNRVEVELAFDPAATAQQGGLFGEVALEIKSVRGG</sequence>
<dbReference type="Gene3D" id="2.60.120.260">
    <property type="entry name" value="Galactose-binding domain-like"/>
    <property type="match status" value="1"/>
</dbReference>
<dbReference type="EMBL" id="DSOK01000372">
    <property type="protein sequence ID" value="HEN16479.1"/>
    <property type="molecule type" value="Genomic_DNA"/>
</dbReference>
<dbReference type="InterPro" id="IPR008979">
    <property type="entry name" value="Galactose-bd-like_sf"/>
</dbReference>
<protein>
    <recommendedName>
        <fullName evidence="3">Glycosyl hydrolases family 2 sugar binding domain-containing protein</fullName>
    </recommendedName>
</protein>